<accession>A0A2S4A0Z2</accession>
<feature type="chain" id="PRO_5038675985" evidence="1">
    <location>
        <begin position="26"/>
        <end position="214"/>
    </location>
</feature>
<name>A0A2S4A0Z2_ARTGL</name>
<sequence>MKRWIGRSVVVFVAAVLLASCSAELEKPAEVLDTDQSYLQETAKTWAEYYHISDPPPVTPVRFIGTEEADQVHRDCLLDAGYPVNSFGMIDFPEDQKQQFDLAEFICKLQFPLPERYTQVWSDAEISTQYDWTVQYVIPCLEREGHRISTPPSETVFLETWRSDAFYPFKDVKVDLPGAQFNQEMTRLENLCPQIAPGSVLFDGMSISDWTATR</sequence>
<evidence type="ECO:0000256" key="1">
    <source>
        <dbReference type="SAM" id="SignalP"/>
    </source>
</evidence>
<organism evidence="2 3">
    <name type="scientific">Arthrobacter glacialis</name>
    <dbReference type="NCBI Taxonomy" id="1664"/>
    <lineage>
        <taxon>Bacteria</taxon>
        <taxon>Bacillati</taxon>
        <taxon>Actinomycetota</taxon>
        <taxon>Actinomycetes</taxon>
        <taxon>Micrococcales</taxon>
        <taxon>Micrococcaceae</taxon>
        <taxon>Arthrobacter</taxon>
    </lineage>
</organism>
<comment type="caution">
    <text evidence="2">The sequence shown here is derived from an EMBL/GenBank/DDBJ whole genome shotgun (WGS) entry which is preliminary data.</text>
</comment>
<keyword evidence="3" id="KW-1185">Reference proteome</keyword>
<gene>
    <name evidence="2" type="ORF">CVS27_00810</name>
</gene>
<dbReference type="PROSITE" id="PS51257">
    <property type="entry name" value="PROKAR_LIPOPROTEIN"/>
    <property type="match status" value="1"/>
</dbReference>
<proteinExistence type="predicted"/>
<evidence type="ECO:0000313" key="3">
    <source>
        <dbReference type="Proteomes" id="UP000237061"/>
    </source>
</evidence>
<feature type="signal peptide" evidence="1">
    <location>
        <begin position="1"/>
        <end position="25"/>
    </location>
</feature>
<keyword evidence="1" id="KW-0732">Signal</keyword>
<dbReference type="Proteomes" id="UP000237061">
    <property type="component" value="Unassembled WGS sequence"/>
</dbReference>
<dbReference type="AlphaFoldDB" id="A0A2S4A0Z2"/>
<evidence type="ECO:0000313" key="2">
    <source>
        <dbReference type="EMBL" id="POH75185.1"/>
    </source>
</evidence>
<reference evidence="2 3" key="1">
    <citation type="submission" date="2018-01" db="EMBL/GenBank/DDBJ databases">
        <title>Arthrobacter sp. nov., from glaciers in China.</title>
        <authorList>
            <person name="Liu Q."/>
            <person name="Xin Y.-H."/>
        </authorList>
    </citation>
    <scope>NUCLEOTIDE SEQUENCE [LARGE SCALE GENOMIC DNA]</scope>
    <source>
        <strain evidence="2 3">HLT2-12-2</strain>
    </source>
</reference>
<dbReference type="EMBL" id="PPXC01000001">
    <property type="protein sequence ID" value="POH75185.1"/>
    <property type="molecule type" value="Genomic_DNA"/>
</dbReference>
<protein>
    <submittedName>
        <fullName evidence="2">Uncharacterized protein</fullName>
    </submittedName>
</protein>